<dbReference type="GO" id="GO:0003682">
    <property type="term" value="F:chromatin binding"/>
    <property type="evidence" value="ECO:0007669"/>
    <property type="project" value="TreeGrafter"/>
</dbReference>
<protein>
    <submittedName>
        <fullName evidence="8">WD repeat and HMG-box DNA binding-domain containing protein 1</fullName>
    </submittedName>
</protein>
<evidence type="ECO:0000256" key="4">
    <source>
        <dbReference type="ARBA" id="ARBA00023242"/>
    </source>
</evidence>
<dbReference type="GO" id="GO:0000278">
    <property type="term" value="P:mitotic cell cycle"/>
    <property type="evidence" value="ECO:0007669"/>
    <property type="project" value="TreeGrafter"/>
</dbReference>
<feature type="DNA-binding region" description="HMG box" evidence="5">
    <location>
        <begin position="300"/>
        <end position="368"/>
    </location>
</feature>
<dbReference type="Pfam" id="PF00505">
    <property type="entry name" value="HMG_box"/>
    <property type="match status" value="1"/>
</dbReference>
<evidence type="ECO:0000256" key="3">
    <source>
        <dbReference type="ARBA" id="ARBA00022737"/>
    </source>
</evidence>
<dbReference type="GO" id="GO:0003677">
    <property type="term" value="F:DNA binding"/>
    <property type="evidence" value="ECO:0007669"/>
    <property type="project" value="UniProtKB-UniRule"/>
</dbReference>
<evidence type="ECO:0000313" key="8">
    <source>
        <dbReference type="EMBL" id="KAJ7390584.1"/>
    </source>
</evidence>
<evidence type="ECO:0000256" key="2">
    <source>
        <dbReference type="ARBA" id="ARBA00022574"/>
    </source>
</evidence>
<dbReference type="GO" id="GO:0043596">
    <property type="term" value="C:nuclear replication fork"/>
    <property type="evidence" value="ECO:0007669"/>
    <property type="project" value="TreeGrafter"/>
</dbReference>
<dbReference type="InterPro" id="IPR009071">
    <property type="entry name" value="HMG_box_dom"/>
</dbReference>
<dbReference type="PANTHER" id="PTHR19932:SF10">
    <property type="entry name" value="WD REPEAT AND HMG-BOX DNA-BINDING PROTEIN 1"/>
    <property type="match status" value="1"/>
</dbReference>
<dbReference type="PROSITE" id="PS50118">
    <property type="entry name" value="HMG_BOX_2"/>
    <property type="match status" value="1"/>
</dbReference>
<dbReference type="GO" id="GO:0006261">
    <property type="term" value="P:DNA-templated DNA replication"/>
    <property type="evidence" value="ECO:0007669"/>
    <property type="project" value="InterPro"/>
</dbReference>
<dbReference type="InterPro" id="IPR022100">
    <property type="entry name" value="WDHD1/CFT4_beta-prop_2nd"/>
</dbReference>
<dbReference type="InterPro" id="IPR036910">
    <property type="entry name" value="HMG_box_dom_sf"/>
</dbReference>
<dbReference type="EMBL" id="MU825414">
    <property type="protein sequence ID" value="KAJ7390584.1"/>
    <property type="molecule type" value="Genomic_DNA"/>
</dbReference>
<feature type="compositionally biased region" description="Basic and acidic residues" evidence="6">
    <location>
        <begin position="175"/>
        <end position="191"/>
    </location>
</feature>
<dbReference type="OrthoDB" id="427368at2759"/>
<accession>A0A9X0DA52</accession>
<dbReference type="Proteomes" id="UP001163046">
    <property type="component" value="Unassembled WGS sequence"/>
</dbReference>
<feature type="domain" description="HMG box" evidence="7">
    <location>
        <begin position="300"/>
        <end position="368"/>
    </location>
</feature>
<name>A0A9X0DA52_9CNID</name>
<proteinExistence type="predicted"/>
<feature type="region of interest" description="Disordered" evidence="6">
    <location>
        <begin position="175"/>
        <end position="300"/>
    </location>
</feature>
<evidence type="ECO:0000256" key="1">
    <source>
        <dbReference type="ARBA" id="ARBA00004123"/>
    </source>
</evidence>
<dbReference type="Pfam" id="PF12341">
    <property type="entry name" value="Mcl1_mid"/>
    <property type="match status" value="1"/>
</dbReference>
<keyword evidence="9" id="KW-1185">Reference proteome</keyword>
<feature type="compositionally biased region" description="Basic and acidic residues" evidence="6">
    <location>
        <begin position="280"/>
        <end position="294"/>
    </location>
</feature>
<dbReference type="Pfam" id="PF20946">
    <property type="entry name" value="Ctf4_C"/>
    <property type="match status" value="1"/>
</dbReference>
<keyword evidence="4 5" id="KW-0539">Nucleus</keyword>
<evidence type="ECO:0000313" key="9">
    <source>
        <dbReference type="Proteomes" id="UP001163046"/>
    </source>
</evidence>
<dbReference type="InterPro" id="IPR048591">
    <property type="entry name" value="WDHD1/CFT4_hel"/>
</dbReference>
<comment type="caution">
    <text evidence="8">The sequence shown here is derived from an EMBL/GenBank/DDBJ whole genome shotgun (WGS) entry which is preliminary data.</text>
</comment>
<dbReference type="InterPro" id="IPR055339">
    <property type="entry name" value="HMG-box_WDHD1"/>
</dbReference>
<organism evidence="8 9">
    <name type="scientific">Desmophyllum pertusum</name>
    <dbReference type="NCBI Taxonomy" id="174260"/>
    <lineage>
        <taxon>Eukaryota</taxon>
        <taxon>Metazoa</taxon>
        <taxon>Cnidaria</taxon>
        <taxon>Anthozoa</taxon>
        <taxon>Hexacorallia</taxon>
        <taxon>Scleractinia</taxon>
        <taxon>Caryophylliina</taxon>
        <taxon>Caryophylliidae</taxon>
        <taxon>Desmophyllum</taxon>
    </lineage>
</organism>
<evidence type="ECO:0000256" key="6">
    <source>
        <dbReference type="SAM" id="MobiDB-lite"/>
    </source>
</evidence>
<evidence type="ECO:0000256" key="5">
    <source>
        <dbReference type="PROSITE-ProRule" id="PRU00267"/>
    </source>
</evidence>
<dbReference type="CDD" id="cd21993">
    <property type="entry name" value="HMG-box_WDHD1"/>
    <property type="match status" value="1"/>
</dbReference>
<dbReference type="PANTHER" id="PTHR19932">
    <property type="entry name" value="WD REPEAT AND HMG-BOX DNA BINDING PROTEIN"/>
    <property type="match status" value="1"/>
</dbReference>
<evidence type="ECO:0000259" key="7">
    <source>
        <dbReference type="PROSITE" id="PS50118"/>
    </source>
</evidence>
<dbReference type="SUPFAM" id="SSF47095">
    <property type="entry name" value="HMG-box"/>
    <property type="match status" value="1"/>
</dbReference>
<keyword evidence="2" id="KW-0853">WD repeat</keyword>
<dbReference type="GO" id="GO:0006281">
    <property type="term" value="P:DNA repair"/>
    <property type="evidence" value="ECO:0007669"/>
    <property type="project" value="TreeGrafter"/>
</dbReference>
<dbReference type="AlphaFoldDB" id="A0A9X0DA52"/>
<comment type="subcellular location">
    <subcellularLocation>
        <location evidence="1">Nucleus</location>
    </subcellularLocation>
</comment>
<keyword evidence="5" id="KW-0238">DNA-binding</keyword>
<feature type="region of interest" description="Disordered" evidence="6">
    <location>
        <begin position="350"/>
        <end position="393"/>
    </location>
</feature>
<sequence length="417" mass="47064">MKNKSDNYWVVGLDEKSQQIRCIYCKGSTYPPTLPRPVLVLLPLQLPFCEMTTEKGQLEEAYVRSKLMLGSSGEEESDTSSQAKTAQIQGIMKLFALACKSDREFRAVELCELLPDAHSVSLAIKYAARSRRMNLAKRLDDLARKKAELEAEEEFEDDFQQFDWLPSVRKNEISSKQERKGLARLDSRDLGSFHSKPIPAAKSKPPPSPFPSSGSSQVRSNPFRVASPGKKTSGVCGKSFFDSVEEEKKASLQRKSKISPDSKPSQKKKRGKQTTLLKTPPEKEKTTTDKKMPSEKNAPAVKKVNGFNLWFEESKEALSEDKPELSGADLVKFAMRQWKALDEEDKIEWNKKAAGGIEQDDKKRKREKCDDENEDTSNTLKLAKKTKESMTNGASSKLAGFVYKKTECKYLLITYYK</sequence>
<gene>
    <name evidence="8" type="primary">WDHD1_2</name>
    <name evidence="8" type="ORF">OS493_023973</name>
</gene>
<keyword evidence="3" id="KW-0677">Repeat</keyword>
<reference evidence="8" key="1">
    <citation type="submission" date="2023-01" db="EMBL/GenBank/DDBJ databases">
        <title>Genome assembly of the deep-sea coral Lophelia pertusa.</title>
        <authorList>
            <person name="Herrera S."/>
            <person name="Cordes E."/>
        </authorList>
    </citation>
    <scope>NUCLEOTIDE SEQUENCE</scope>
    <source>
        <strain evidence="8">USNM1676648</strain>
        <tissue evidence="8">Polyp</tissue>
    </source>
</reference>
<dbReference type="Gene3D" id="1.10.30.10">
    <property type="entry name" value="High mobility group box domain"/>
    <property type="match status" value="1"/>
</dbReference>
<dbReference type="SMART" id="SM00398">
    <property type="entry name" value="HMG"/>
    <property type="match status" value="1"/>
</dbReference>